<proteinExistence type="predicted"/>
<protein>
    <submittedName>
        <fullName evidence="2">Uncharacterized protein</fullName>
    </submittedName>
</protein>
<gene>
    <name evidence="2" type="ORF">QR680_015950</name>
</gene>
<dbReference type="EMBL" id="JAUCMV010000004">
    <property type="protein sequence ID" value="KAK0401744.1"/>
    <property type="molecule type" value="Genomic_DNA"/>
</dbReference>
<dbReference type="AlphaFoldDB" id="A0AA39HAG6"/>
<sequence length="73" mass="8651">MARLVLLLLFVFILSTNAQLYFSGYGFIWDQSKQNLYSNAPSSYQPTLFGNRVSLRDMSTMINQMRRRRMDYN</sequence>
<comment type="caution">
    <text evidence="2">The sequence shown here is derived from an EMBL/GenBank/DDBJ whole genome shotgun (WGS) entry which is preliminary data.</text>
</comment>
<feature type="signal peptide" evidence="1">
    <location>
        <begin position="1"/>
        <end position="18"/>
    </location>
</feature>
<accession>A0AA39HAG6</accession>
<keyword evidence="1" id="KW-0732">Signal</keyword>
<organism evidence="2 3">
    <name type="scientific">Steinernema hermaphroditum</name>
    <dbReference type="NCBI Taxonomy" id="289476"/>
    <lineage>
        <taxon>Eukaryota</taxon>
        <taxon>Metazoa</taxon>
        <taxon>Ecdysozoa</taxon>
        <taxon>Nematoda</taxon>
        <taxon>Chromadorea</taxon>
        <taxon>Rhabditida</taxon>
        <taxon>Tylenchina</taxon>
        <taxon>Panagrolaimomorpha</taxon>
        <taxon>Strongyloidoidea</taxon>
        <taxon>Steinernematidae</taxon>
        <taxon>Steinernema</taxon>
    </lineage>
</organism>
<dbReference type="Proteomes" id="UP001175271">
    <property type="component" value="Unassembled WGS sequence"/>
</dbReference>
<keyword evidence="3" id="KW-1185">Reference proteome</keyword>
<name>A0AA39HAG6_9BILA</name>
<evidence type="ECO:0000313" key="3">
    <source>
        <dbReference type="Proteomes" id="UP001175271"/>
    </source>
</evidence>
<evidence type="ECO:0000256" key="1">
    <source>
        <dbReference type="SAM" id="SignalP"/>
    </source>
</evidence>
<reference evidence="2" key="1">
    <citation type="submission" date="2023-06" db="EMBL/GenBank/DDBJ databases">
        <title>Genomic analysis of the entomopathogenic nematode Steinernema hermaphroditum.</title>
        <authorList>
            <person name="Schwarz E.M."/>
            <person name="Heppert J.K."/>
            <person name="Baniya A."/>
            <person name="Schwartz H.T."/>
            <person name="Tan C.-H."/>
            <person name="Antoshechkin I."/>
            <person name="Sternberg P.W."/>
            <person name="Goodrich-Blair H."/>
            <person name="Dillman A.R."/>
        </authorList>
    </citation>
    <scope>NUCLEOTIDE SEQUENCE</scope>
    <source>
        <strain evidence="2">PS9179</strain>
        <tissue evidence="2">Whole animal</tissue>
    </source>
</reference>
<evidence type="ECO:0000313" key="2">
    <source>
        <dbReference type="EMBL" id="KAK0401744.1"/>
    </source>
</evidence>
<feature type="chain" id="PRO_5041357388" evidence="1">
    <location>
        <begin position="19"/>
        <end position="73"/>
    </location>
</feature>